<protein>
    <submittedName>
        <fullName evidence="1">Uncharacterized protein</fullName>
    </submittedName>
</protein>
<dbReference type="EMBL" id="UINC01021255">
    <property type="protein sequence ID" value="SVA88419.1"/>
    <property type="molecule type" value="Genomic_DNA"/>
</dbReference>
<reference evidence="1" key="1">
    <citation type="submission" date="2018-05" db="EMBL/GenBank/DDBJ databases">
        <authorList>
            <person name="Lanie J.A."/>
            <person name="Ng W.-L."/>
            <person name="Kazmierczak K.M."/>
            <person name="Andrzejewski T.M."/>
            <person name="Davidsen T.M."/>
            <person name="Wayne K.J."/>
            <person name="Tettelin H."/>
            <person name="Glass J.I."/>
            <person name="Rusch D."/>
            <person name="Podicherti R."/>
            <person name="Tsui H.-C.T."/>
            <person name="Winkler M.E."/>
        </authorList>
    </citation>
    <scope>NUCLEOTIDE SEQUENCE</scope>
</reference>
<proteinExistence type="predicted"/>
<gene>
    <name evidence="1" type="ORF">METZ01_LOCUS141273</name>
</gene>
<evidence type="ECO:0000313" key="1">
    <source>
        <dbReference type="EMBL" id="SVA88419.1"/>
    </source>
</evidence>
<organism evidence="1">
    <name type="scientific">marine metagenome</name>
    <dbReference type="NCBI Taxonomy" id="408172"/>
    <lineage>
        <taxon>unclassified sequences</taxon>
        <taxon>metagenomes</taxon>
        <taxon>ecological metagenomes</taxon>
    </lineage>
</organism>
<dbReference type="AlphaFoldDB" id="A0A381ZGU9"/>
<name>A0A381ZGU9_9ZZZZ</name>
<sequence length="45" mass="5447">MFEKEQELLKKVYDRKNVLVGGSWSLGKDLWIIQEENNLFLNHHF</sequence>
<accession>A0A381ZGU9</accession>